<dbReference type="GO" id="GO:0033014">
    <property type="term" value="P:tetrapyrrole biosynthetic process"/>
    <property type="evidence" value="ECO:0007669"/>
    <property type="project" value="InterPro"/>
</dbReference>
<dbReference type="GO" id="GO:0005759">
    <property type="term" value="C:mitochondrial matrix"/>
    <property type="evidence" value="ECO:0007669"/>
    <property type="project" value="TreeGrafter"/>
</dbReference>
<dbReference type="STRING" id="4829.A0A163MCU0"/>
<evidence type="ECO:0000256" key="2">
    <source>
        <dbReference type="ARBA" id="ARBA00022840"/>
    </source>
</evidence>
<evidence type="ECO:0000313" key="7">
    <source>
        <dbReference type="Proteomes" id="UP000078561"/>
    </source>
</evidence>
<dbReference type="GO" id="GO:0005524">
    <property type="term" value="F:ATP binding"/>
    <property type="evidence" value="ECO:0007669"/>
    <property type="project" value="UniProtKB-KW"/>
</dbReference>
<dbReference type="OMA" id="HRSDFTN"/>
<dbReference type="Pfam" id="PF10431">
    <property type="entry name" value="ClpB_D2-small"/>
    <property type="match status" value="1"/>
</dbReference>
<organism evidence="6">
    <name type="scientific">Absidia glauca</name>
    <name type="common">Pin mould</name>
    <dbReference type="NCBI Taxonomy" id="4829"/>
    <lineage>
        <taxon>Eukaryota</taxon>
        <taxon>Fungi</taxon>
        <taxon>Fungi incertae sedis</taxon>
        <taxon>Mucoromycota</taxon>
        <taxon>Mucoromycotina</taxon>
        <taxon>Mucoromycetes</taxon>
        <taxon>Mucorales</taxon>
        <taxon>Cunninghamellaceae</taxon>
        <taxon>Absidia</taxon>
    </lineage>
</organism>
<dbReference type="GO" id="GO:0051603">
    <property type="term" value="P:proteolysis involved in protein catabolic process"/>
    <property type="evidence" value="ECO:0007669"/>
    <property type="project" value="TreeGrafter"/>
</dbReference>
<dbReference type="Gene3D" id="1.10.8.60">
    <property type="match status" value="1"/>
</dbReference>
<dbReference type="OrthoDB" id="1721884at2759"/>
<dbReference type="Gene3D" id="3.40.50.10090">
    <property type="match status" value="1"/>
</dbReference>
<dbReference type="PANTHER" id="PTHR48102:SF7">
    <property type="entry name" value="ATP-DEPENDENT CLP PROTEASE ATP-BINDING SUBUNIT CLPX-LIKE, MITOCHONDRIAL"/>
    <property type="match status" value="1"/>
</dbReference>
<feature type="domain" description="Clp ATPase C-terminal" evidence="5">
    <location>
        <begin position="413"/>
        <end position="504"/>
    </location>
</feature>
<keyword evidence="2" id="KW-0067">ATP-binding</keyword>
<dbReference type="GO" id="GO:0140662">
    <property type="term" value="F:ATP-dependent protein folding chaperone"/>
    <property type="evidence" value="ECO:0007669"/>
    <property type="project" value="InterPro"/>
</dbReference>
<dbReference type="GO" id="GO:0051082">
    <property type="term" value="F:unfolded protein binding"/>
    <property type="evidence" value="ECO:0007669"/>
    <property type="project" value="InterPro"/>
</dbReference>
<dbReference type="InterPro" id="IPR004487">
    <property type="entry name" value="Clp_protease_ATP-bd_su_ClpX"/>
</dbReference>
<dbReference type="SMART" id="SM00382">
    <property type="entry name" value="AAA"/>
    <property type="match status" value="1"/>
</dbReference>
<feature type="region of interest" description="Disordered" evidence="3">
    <location>
        <begin position="156"/>
        <end position="177"/>
    </location>
</feature>
<protein>
    <recommendedName>
        <fullName evidence="8">Clp ATPase C-terminal domain-containing protein</fullName>
    </recommendedName>
</protein>
<dbReference type="PANTHER" id="PTHR48102">
    <property type="entry name" value="ATP-DEPENDENT CLP PROTEASE ATP-BINDING SUBUNIT CLPX-LIKE, MITOCHONDRIAL-RELATED"/>
    <property type="match status" value="1"/>
</dbReference>
<keyword evidence="1" id="KW-0547">Nucleotide-binding</keyword>
<dbReference type="NCBIfam" id="NF003745">
    <property type="entry name" value="PRK05342.1"/>
    <property type="match status" value="1"/>
</dbReference>
<dbReference type="InterPro" id="IPR036108">
    <property type="entry name" value="4pyrrol_syn_uPrphyn_synt_sf"/>
</dbReference>
<dbReference type="InterPro" id="IPR027417">
    <property type="entry name" value="P-loop_NTPase"/>
</dbReference>
<proteinExistence type="predicted"/>
<evidence type="ECO:0000259" key="5">
    <source>
        <dbReference type="SMART" id="SM01086"/>
    </source>
</evidence>
<evidence type="ECO:0000256" key="1">
    <source>
        <dbReference type="ARBA" id="ARBA00022741"/>
    </source>
</evidence>
<dbReference type="InterPro" id="IPR050052">
    <property type="entry name" value="ATP-dep_Clp_protease_ClpX"/>
</dbReference>
<reference evidence="6" key="1">
    <citation type="submission" date="2016-04" db="EMBL/GenBank/DDBJ databases">
        <authorList>
            <person name="Evans L.H."/>
            <person name="Alamgir A."/>
            <person name="Owens N."/>
            <person name="Weber N.D."/>
            <person name="Virtaneva K."/>
            <person name="Barbian K."/>
            <person name="Babar A."/>
            <person name="Rosenke K."/>
        </authorList>
    </citation>
    <scope>NUCLEOTIDE SEQUENCE [LARGE SCALE GENOMIC DNA]</scope>
    <source>
        <strain evidence="6">CBS 101.48</strain>
    </source>
</reference>
<gene>
    <name evidence="6" type="primary">ABSGL_09411.1 scaffold 11253</name>
</gene>
<dbReference type="SUPFAM" id="SSF69618">
    <property type="entry name" value="HemD-like"/>
    <property type="match status" value="1"/>
</dbReference>
<evidence type="ECO:0000313" key="6">
    <source>
        <dbReference type="EMBL" id="SAM03569.1"/>
    </source>
</evidence>
<evidence type="ECO:0008006" key="8">
    <source>
        <dbReference type="Google" id="ProtNLM"/>
    </source>
</evidence>
<dbReference type="AlphaFoldDB" id="A0A163MCU0"/>
<dbReference type="InterPro" id="IPR003593">
    <property type="entry name" value="AAA+_ATPase"/>
</dbReference>
<dbReference type="SUPFAM" id="SSF52540">
    <property type="entry name" value="P-loop containing nucleoside triphosphate hydrolases"/>
    <property type="match status" value="1"/>
</dbReference>
<feature type="domain" description="AAA+ ATPase" evidence="4">
    <location>
        <begin position="191"/>
        <end position="352"/>
    </location>
</feature>
<dbReference type="SMART" id="SM01086">
    <property type="entry name" value="ClpB_D2-small"/>
    <property type="match status" value="1"/>
</dbReference>
<dbReference type="FunFam" id="1.10.8.60:FF:000002">
    <property type="entry name" value="ATP-dependent Clp protease ATP-binding subunit ClpX"/>
    <property type="match status" value="1"/>
</dbReference>
<keyword evidence="7" id="KW-1185">Reference proteome</keyword>
<accession>A0A163MCU0</accession>
<evidence type="ECO:0000256" key="3">
    <source>
        <dbReference type="SAM" id="MobiDB-lite"/>
    </source>
</evidence>
<sequence>MNPVRTRLAKRPGSSLERYYQTLECEPDHRQPQTGKSKPTAPLSPGGIDTMQINLTDPRTIVKHLDEYVIGQEQGKKILAVAVYNHYCRVQANLAKQEHDRLEMEDRNLVEQHHSTLPQDYYTSTPIESVGADLVPAERLSSYGKLSQRRAWLNPPSQTATHHRLQDDMDIDSGSSLNKQPDLLDDAIIHDKSNVLIIGPTGTGKTLMTKTLAKVLGVPFSSNDATPLTMAGYVGEDVDVVIHRLLESCDYDVKKAETGIVFIDEIDKIARRTGSSSQSKDVSGEGVQQSLLRLLEGTKVTIPGGNGSSRRPGGPLGYMKSDPITVDTSNILFILSGAFIGLDEIVKDRLAKGSIGFDAVLKSKSEETVAIKQGDTTLSVPPLQLVEPEDLVKFGFIPEFVGRVPVLASVAHLQVGDLVRILSEPKNSLVKQYKDLFKLSDVDLHLNDSALRQIAELALEKKTGARGLRRIMEQLLLDLMYDTPSSTTASRLWFYEPHTDDTQATSVYHGYDPHFLPTHDQTLLTEASPIIPGISITSRRNQDWSIFFDPAGVDRIYSLQPELGHTTKIAAIDDTTAAHLQQLGCHVHAVASTPDATHLLEAIVDYDQNR</sequence>
<dbReference type="InterPro" id="IPR003959">
    <property type="entry name" value="ATPase_AAA_core"/>
</dbReference>
<dbReference type="Pfam" id="PF07724">
    <property type="entry name" value="AAA_2"/>
    <property type="match status" value="1"/>
</dbReference>
<evidence type="ECO:0000259" key="4">
    <source>
        <dbReference type="SMART" id="SM00382"/>
    </source>
</evidence>
<dbReference type="InParanoid" id="A0A163MCU0"/>
<dbReference type="EMBL" id="LT554210">
    <property type="protein sequence ID" value="SAM03569.1"/>
    <property type="molecule type" value="Genomic_DNA"/>
</dbReference>
<feature type="region of interest" description="Disordered" evidence="3">
    <location>
        <begin position="26"/>
        <end position="51"/>
    </location>
</feature>
<dbReference type="InterPro" id="IPR019489">
    <property type="entry name" value="Clp_ATPase_C"/>
</dbReference>
<name>A0A163MCU0_ABSGL</name>
<dbReference type="GO" id="GO:0004852">
    <property type="term" value="F:uroporphyrinogen-III synthase activity"/>
    <property type="evidence" value="ECO:0007669"/>
    <property type="project" value="InterPro"/>
</dbReference>
<dbReference type="Gene3D" id="3.40.50.300">
    <property type="entry name" value="P-loop containing nucleotide triphosphate hydrolases"/>
    <property type="match status" value="1"/>
</dbReference>
<dbReference type="NCBIfam" id="TIGR00382">
    <property type="entry name" value="clpX"/>
    <property type="match status" value="1"/>
</dbReference>
<dbReference type="Proteomes" id="UP000078561">
    <property type="component" value="Unassembled WGS sequence"/>
</dbReference>
<dbReference type="GO" id="GO:0016887">
    <property type="term" value="F:ATP hydrolysis activity"/>
    <property type="evidence" value="ECO:0007669"/>
    <property type="project" value="InterPro"/>
</dbReference>